<sequence length="69" mass="7849">MDQTGQARAAIKASPVQSLGYRLLTFCTILGKFDHKTNPLAKDLERGHDTRTLRIIIETWEPLYFAQDS</sequence>
<organism evidence="1 2">
    <name type="scientific">Halioxenophilus aromaticivorans</name>
    <dbReference type="NCBI Taxonomy" id="1306992"/>
    <lineage>
        <taxon>Bacteria</taxon>
        <taxon>Pseudomonadati</taxon>
        <taxon>Pseudomonadota</taxon>
        <taxon>Gammaproteobacteria</taxon>
        <taxon>Alteromonadales</taxon>
        <taxon>Alteromonadaceae</taxon>
        <taxon>Halioxenophilus</taxon>
    </lineage>
</organism>
<accession>A0AAV3U221</accession>
<gene>
    <name evidence="1" type="ORF">GCM10025791_18860</name>
</gene>
<evidence type="ECO:0000313" key="2">
    <source>
        <dbReference type="Proteomes" id="UP001409585"/>
    </source>
</evidence>
<dbReference type="AlphaFoldDB" id="A0AAV3U221"/>
<proteinExistence type="predicted"/>
<dbReference type="EMBL" id="BAABLX010000011">
    <property type="protein sequence ID" value="GAA4940739.1"/>
    <property type="molecule type" value="Genomic_DNA"/>
</dbReference>
<evidence type="ECO:0000313" key="1">
    <source>
        <dbReference type="EMBL" id="GAA4940739.1"/>
    </source>
</evidence>
<comment type="caution">
    <text evidence="1">The sequence shown here is derived from an EMBL/GenBank/DDBJ whole genome shotgun (WGS) entry which is preliminary data.</text>
</comment>
<keyword evidence="2" id="KW-1185">Reference proteome</keyword>
<reference evidence="2" key="1">
    <citation type="journal article" date="2019" name="Int. J. Syst. Evol. Microbiol.">
        <title>The Global Catalogue of Microorganisms (GCM) 10K type strain sequencing project: providing services to taxonomists for standard genome sequencing and annotation.</title>
        <authorList>
            <consortium name="The Broad Institute Genomics Platform"/>
            <consortium name="The Broad Institute Genome Sequencing Center for Infectious Disease"/>
            <person name="Wu L."/>
            <person name="Ma J."/>
        </authorList>
    </citation>
    <scope>NUCLEOTIDE SEQUENCE [LARGE SCALE GENOMIC DNA]</scope>
    <source>
        <strain evidence="2">JCM 19134</strain>
    </source>
</reference>
<name>A0AAV3U221_9ALTE</name>
<protein>
    <submittedName>
        <fullName evidence="1">Uncharacterized protein</fullName>
    </submittedName>
</protein>
<dbReference type="Proteomes" id="UP001409585">
    <property type="component" value="Unassembled WGS sequence"/>
</dbReference>